<name>A0A4Y7X8Z4_9GAMM</name>
<evidence type="ECO:0000313" key="1">
    <source>
        <dbReference type="EMBL" id="TEU23417.1"/>
    </source>
</evidence>
<protein>
    <submittedName>
        <fullName evidence="1">Uncharacterized protein</fullName>
    </submittedName>
</protein>
<keyword evidence="2" id="KW-1185">Reference proteome</keyword>
<dbReference type="Proteomes" id="UP000297834">
    <property type="component" value="Unassembled WGS sequence"/>
</dbReference>
<evidence type="ECO:0000313" key="2">
    <source>
        <dbReference type="Proteomes" id="UP000297834"/>
    </source>
</evidence>
<organism evidence="1 2">
    <name type="scientific">Alkanindiges illinoisensis</name>
    <dbReference type="NCBI Taxonomy" id="197183"/>
    <lineage>
        <taxon>Bacteria</taxon>
        <taxon>Pseudomonadati</taxon>
        <taxon>Pseudomonadota</taxon>
        <taxon>Gammaproteobacteria</taxon>
        <taxon>Moraxellales</taxon>
        <taxon>Moraxellaceae</taxon>
        <taxon>Alkanindiges</taxon>
    </lineage>
</organism>
<comment type="caution">
    <text evidence="1">The sequence shown here is derived from an EMBL/GenBank/DDBJ whole genome shotgun (WGS) entry which is preliminary data.</text>
</comment>
<proteinExistence type="predicted"/>
<accession>A0A4Y7X8Z4</accession>
<dbReference type="EMBL" id="SNTY01000085">
    <property type="protein sequence ID" value="TEU23417.1"/>
    <property type="molecule type" value="Genomic_DNA"/>
</dbReference>
<dbReference type="AlphaFoldDB" id="A0A4Y7X8Z4"/>
<reference evidence="1 2" key="1">
    <citation type="submission" date="2019-03" db="EMBL/GenBank/DDBJ databases">
        <title>Alkanindiges illinoisensis: a potential pathogenic isolated from ascites of a gastric cancer patient with abdominal metastasis.</title>
        <authorList>
            <person name="Hu X."/>
            <person name="Yang B."/>
            <person name="Yan X."/>
            <person name="Lin L."/>
            <person name="Zhao H."/>
            <person name="Zhou F."/>
            <person name="Su B."/>
            <person name="Chen J."/>
            <person name="Rui Y."/>
            <person name="Wang Q."/>
            <person name="Zheng L."/>
        </authorList>
    </citation>
    <scope>NUCLEOTIDE SEQUENCE [LARGE SCALE GENOMIC DNA]</scope>
    <source>
        <strain evidence="1 2">NFYY 23406</strain>
    </source>
</reference>
<dbReference type="OrthoDB" id="6670057at2"/>
<gene>
    <name evidence="1" type="ORF">E2B99_13765</name>
</gene>
<sequence length="409" mass="44650">MMATRLFPLAGINNVVHDDQLQQGGDNPKLFVRDAVNVDISVTGRPSLRKSGEQVTTLNYKNLWQSSLHRDVFASLNNQVVKVNPDTWDYEVILDNVDTVIVCFELVNNAVFISTSDGIFIYTGGEKAQALVIDTPAQPQAGFTTGGMLYGGTYVIAISWLRGQIESGLSESTKVMIANAIGSDQFDGSYAAIHVNLPYCLDGTVTGVRVYITTRNGAALLHFADYPITDTTIVINDVDQLGMTAKFEYLSPMPSGKIMRYWQGRLLCADKNIIRFSQPMAYHLHDERHDFVMMPQRITFLVPVDGGLWVGQVDHVVFLSGSQPSDMRFVKKTSRPPVPNSAISLDAQQVGSEISQGGGKTALWLAENGYVLGTSSGQVIELHAGIMKGISAKSGTSVVLDRRIQTAVI</sequence>